<accession>A0A3E1Y294</accession>
<evidence type="ECO:0000313" key="14">
    <source>
        <dbReference type="Proteomes" id="UP000260644"/>
    </source>
</evidence>
<keyword evidence="4 8" id="KW-0812">Transmembrane</keyword>
<evidence type="ECO:0000256" key="2">
    <source>
        <dbReference type="ARBA" id="ARBA00022448"/>
    </source>
</evidence>
<comment type="subcellular location">
    <subcellularLocation>
        <location evidence="1 8">Cell outer membrane</location>
        <topology evidence="1 8">Multi-pass membrane protein</topology>
    </subcellularLocation>
</comment>
<dbReference type="Proteomes" id="UP000260644">
    <property type="component" value="Unassembled WGS sequence"/>
</dbReference>
<evidence type="ECO:0000256" key="6">
    <source>
        <dbReference type="ARBA" id="ARBA00023136"/>
    </source>
</evidence>
<evidence type="ECO:0000256" key="7">
    <source>
        <dbReference type="ARBA" id="ARBA00023237"/>
    </source>
</evidence>
<dbReference type="InterPro" id="IPR037066">
    <property type="entry name" value="Plug_dom_sf"/>
</dbReference>
<dbReference type="Pfam" id="PF00593">
    <property type="entry name" value="TonB_dep_Rec_b-barrel"/>
    <property type="match status" value="1"/>
</dbReference>
<dbReference type="Gene3D" id="2.170.130.10">
    <property type="entry name" value="TonB-dependent receptor, plug domain"/>
    <property type="match status" value="1"/>
</dbReference>
<dbReference type="InterPro" id="IPR012910">
    <property type="entry name" value="Plug_dom"/>
</dbReference>
<dbReference type="NCBIfam" id="TIGR04056">
    <property type="entry name" value="OMP_RagA_SusC"/>
    <property type="match status" value="1"/>
</dbReference>
<evidence type="ECO:0000256" key="8">
    <source>
        <dbReference type="PROSITE-ProRule" id="PRU01360"/>
    </source>
</evidence>
<dbReference type="PROSITE" id="PS52016">
    <property type="entry name" value="TONB_DEPENDENT_REC_3"/>
    <property type="match status" value="1"/>
</dbReference>
<keyword evidence="6 8" id="KW-0472">Membrane</keyword>
<name>A0A3E1Y294_9BACT</name>
<evidence type="ECO:0000256" key="9">
    <source>
        <dbReference type="RuleBase" id="RU003357"/>
    </source>
</evidence>
<gene>
    <name evidence="13" type="ORF">DVR12_26610</name>
</gene>
<organism evidence="13 14">
    <name type="scientific">Chitinophaga silvatica</name>
    <dbReference type="NCBI Taxonomy" id="2282649"/>
    <lineage>
        <taxon>Bacteria</taxon>
        <taxon>Pseudomonadati</taxon>
        <taxon>Bacteroidota</taxon>
        <taxon>Chitinophagia</taxon>
        <taxon>Chitinophagales</taxon>
        <taxon>Chitinophagaceae</taxon>
        <taxon>Chitinophaga</taxon>
    </lineage>
</organism>
<dbReference type="InterPro" id="IPR023996">
    <property type="entry name" value="TonB-dep_OMP_SusC/RagA"/>
</dbReference>
<proteinExistence type="inferred from homology"/>
<dbReference type="EMBL" id="QPMM01000019">
    <property type="protein sequence ID" value="RFS18773.1"/>
    <property type="molecule type" value="Genomic_DNA"/>
</dbReference>
<evidence type="ECO:0000256" key="3">
    <source>
        <dbReference type="ARBA" id="ARBA00022452"/>
    </source>
</evidence>
<feature type="domain" description="TonB-dependent receptor-like beta-barrel" evidence="11">
    <location>
        <begin position="412"/>
        <end position="880"/>
    </location>
</feature>
<keyword evidence="3 8" id="KW-1134">Transmembrane beta strand</keyword>
<keyword evidence="10" id="KW-0732">Signal</keyword>
<dbReference type="NCBIfam" id="TIGR04057">
    <property type="entry name" value="SusC_RagA_signa"/>
    <property type="match status" value="1"/>
</dbReference>
<feature type="signal peptide" evidence="10">
    <location>
        <begin position="1"/>
        <end position="21"/>
    </location>
</feature>
<protein>
    <submittedName>
        <fullName evidence="13">SusC/RagA family TonB-linked outer membrane protein</fullName>
    </submittedName>
</protein>
<dbReference type="InterPro" id="IPR000531">
    <property type="entry name" value="Beta-barrel_TonB"/>
</dbReference>
<dbReference type="GO" id="GO:0009279">
    <property type="term" value="C:cell outer membrane"/>
    <property type="evidence" value="ECO:0007669"/>
    <property type="project" value="UniProtKB-SubCell"/>
</dbReference>
<dbReference type="SUPFAM" id="SSF56935">
    <property type="entry name" value="Porins"/>
    <property type="match status" value="1"/>
</dbReference>
<comment type="caution">
    <text evidence="13">The sequence shown here is derived from an EMBL/GenBank/DDBJ whole genome shotgun (WGS) entry which is preliminary data.</text>
</comment>
<comment type="similarity">
    <text evidence="8 9">Belongs to the TonB-dependent receptor family.</text>
</comment>
<reference evidence="13 14" key="1">
    <citation type="submission" date="2018-07" db="EMBL/GenBank/DDBJ databases">
        <title>Chitinophaga K2CV101002-2 sp. nov., isolated from a monsoon evergreen broad-leaved forest soil.</title>
        <authorList>
            <person name="Lv Y."/>
        </authorList>
    </citation>
    <scope>NUCLEOTIDE SEQUENCE [LARGE SCALE GENOMIC DNA]</scope>
    <source>
        <strain evidence="13 14">GDMCC 1.1288</strain>
    </source>
</reference>
<dbReference type="InterPro" id="IPR036942">
    <property type="entry name" value="Beta-barrel_TonB_sf"/>
</dbReference>
<evidence type="ECO:0000313" key="13">
    <source>
        <dbReference type="EMBL" id="RFS18773.1"/>
    </source>
</evidence>
<keyword evidence="2 8" id="KW-0813">Transport</keyword>
<dbReference type="AlphaFoldDB" id="A0A3E1Y294"/>
<dbReference type="Gene3D" id="2.40.170.20">
    <property type="entry name" value="TonB-dependent receptor, beta-barrel domain"/>
    <property type="match status" value="1"/>
</dbReference>
<evidence type="ECO:0000259" key="12">
    <source>
        <dbReference type="Pfam" id="PF07715"/>
    </source>
</evidence>
<keyword evidence="5 9" id="KW-0798">TonB box</keyword>
<dbReference type="InterPro" id="IPR039426">
    <property type="entry name" value="TonB-dep_rcpt-like"/>
</dbReference>
<feature type="domain" description="TonB-dependent receptor plug" evidence="12">
    <location>
        <begin position="135"/>
        <end position="243"/>
    </location>
</feature>
<feature type="chain" id="PRO_5017552416" evidence="10">
    <location>
        <begin position="22"/>
        <end position="1000"/>
    </location>
</feature>
<evidence type="ECO:0000256" key="5">
    <source>
        <dbReference type="ARBA" id="ARBA00023077"/>
    </source>
</evidence>
<dbReference type="InterPro" id="IPR023997">
    <property type="entry name" value="TonB-dep_OMP_SusC/RagA_CS"/>
</dbReference>
<dbReference type="Pfam" id="PF07715">
    <property type="entry name" value="Plug"/>
    <property type="match status" value="1"/>
</dbReference>
<keyword evidence="7 8" id="KW-0998">Cell outer membrane</keyword>
<keyword evidence="14" id="KW-1185">Reference proteome</keyword>
<evidence type="ECO:0000259" key="11">
    <source>
        <dbReference type="Pfam" id="PF00593"/>
    </source>
</evidence>
<evidence type="ECO:0000256" key="10">
    <source>
        <dbReference type="SAM" id="SignalP"/>
    </source>
</evidence>
<evidence type="ECO:0000256" key="4">
    <source>
        <dbReference type="ARBA" id="ARBA00022692"/>
    </source>
</evidence>
<sequence length="1000" mass="111523">MMRKFLSCTIVLLLMHLFVSAQENNALKLKISVKENSSLTDLLQQVEHQTSYRFLYDPSELKKNCKLPIAGSYTFTLSQLLSNLGLSYLVDGVQVILKPAVVNKDPGVLSDTLLPLQLLNEVFVIGYGTIQSNYVSSSISKINSQQFHKGSVISPLEMIRGKVAGLSITRVGGNNNPNQVSTVQLRGVTTLSSYDASNQPLIVIDGVPGASLDLIQQDDISSFDVLKDGAAAAIYGTRASPGVILITTKKGRPDSTLLEYSSYISTDQLRKRPEVLSAEDYRRRMLDPHNSRRGIMIDYGATEDYYSQLVNKQNLTHYHYLSASGGTEKNLYRAALYYNSRQGIAKENGNNQYGGRLGLQQKNKDNKIGLQINLAANIKEINLNGGNLEDFEQALQQNPTQPVKDADGEYFYTSGTGYYNPIARLNQEQRSATIQTLAGDVKGTYQLLPHLEAAVTGAFFKRNRTEHNYISKNAKNSIDNYKGGGFEEQSSLIDQTQTLEATLNYKLEKDKQYLNAITGYAYQRNVSTSFSIGNSGFMGDGLPWINIGSGTDLALGKGDMKSNKTANKLVAFFGRLNYVYADKYIAAVTLRKEGSSRFGTNHKWGMFPAFSFAWNISNESFIQEFSFIDVLKIRAGYGITGNQAIPEYQSLITLGTGGAYLNNGIWFQTYGPNKNPNVDLRWEKKKELNWGLDFVLFSNKLSGNLDIYNRTTIDLLANYSTQVPTLITPTIYTNVGSIKNKGVELTLHFNAVRKPDFSWNIDFIGSAQRNKLTKLSDDLFKATYFQYGSLPAPGSLGYAIRAEEGEALGSFYGKRFAGFTNDGKWLFYKADGSKGTAAEMSTNDLTYIGNGIPKYMLSLGSEWKYKQWEFRLFFRSKLKYQILNLPNLYYANKKMLGNNILSAAYSKYQSLNDDPQYSDYYLEKGDFLKLDNVTCAYNFRTRNKLIRAVKCYCSIDNIATLTSYSGLDPETEDTGLTTGIDTRGGYPPTRTITIGVNLSF</sequence>
<evidence type="ECO:0000256" key="1">
    <source>
        <dbReference type="ARBA" id="ARBA00004571"/>
    </source>
</evidence>